<dbReference type="GO" id="GO:0005634">
    <property type="term" value="C:nucleus"/>
    <property type="evidence" value="ECO:0007669"/>
    <property type="project" value="UniProtKB-SubCell"/>
</dbReference>
<protein>
    <submittedName>
        <fullName evidence="8">HORMA domain-containing protein</fullName>
    </submittedName>
</protein>
<keyword evidence="4" id="KW-0539">Nucleus</keyword>
<dbReference type="GO" id="GO:0005694">
    <property type="term" value="C:chromosome"/>
    <property type="evidence" value="ECO:0007669"/>
    <property type="project" value="UniProtKB-SubCell"/>
</dbReference>
<dbReference type="SUPFAM" id="SSF56019">
    <property type="entry name" value="The spindle assembly checkpoint protein mad2"/>
    <property type="match status" value="1"/>
</dbReference>
<proteinExistence type="predicted"/>
<organism evidence="7 8">
    <name type="scientific">Syphacia muris</name>
    <dbReference type="NCBI Taxonomy" id="451379"/>
    <lineage>
        <taxon>Eukaryota</taxon>
        <taxon>Metazoa</taxon>
        <taxon>Ecdysozoa</taxon>
        <taxon>Nematoda</taxon>
        <taxon>Chromadorea</taxon>
        <taxon>Rhabditida</taxon>
        <taxon>Spirurina</taxon>
        <taxon>Oxyuridomorpha</taxon>
        <taxon>Oxyuroidea</taxon>
        <taxon>Oxyuridae</taxon>
        <taxon>Syphacia</taxon>
    </lineage>
</organism>
<evidence type="ECO:0000313" key="7">
    <source>
        <dbReference type="Proteomes" id="UP000046393"/>
    </source>
</evidence>
<evidence type="ECO:0000313" key="8">
    <source>
        <dbReference type="WBParaSite" id="SMUV_0000004901-mRNA-1"/>
    </source>
</evidence>
<evidence type="ECO:0000256" key="5">
    <source>
        <dbReference type="ARBA" id="ARBA00023254"/>
    </source>
</evidence>
<name>A0A0N5A7P2_9BILA</name>
<dbReference type="Pfam" id="PF02301">
    <property type="entry name" value="HORMA"/>
    <property type="match status" value="1"/>
</dbReference>
<dbReference type="Proteomes" id="UP000046393">
    <property type="component" value="Unplaced"/>
</dbReference>
<evidence type="ECO:0000259" key="6">
    <source>
        <dbReference type="PROSITE" id="PS50815"/>
    </source>
</evidence>
<dbReference type="WBParaSite" id="SMUV_0000004901-mRNA-1">
    <property type="protein sequence ID" value="SMUV_0000004901-mRNA-1"/>
    <property type="gene ID" value="SMUV_0000004901"/>
</dbReference>
<comment type="subcellular location">
    <subcellularLocation>
        <location evidence="2">Chromosome</location>
    </subcellularLocation>
    <subcellularLocation>
        <location evidence="1">Nucleus</location>
    </subcellularLocation>
</comment>
<keyword evidence="3" id="KW-0158">Chromosome</keyword>
<evidence type="ECO:0000256" key="4">
    <source>
        <dbReference type="ARBA" id="ARBA00023242"/>
    </source>
</evidence>
<reference evidence="8" key="1">
    <citation type="submission" date="2017-02" db="UniProtKB">
        <authorList>
            <consortium name="WormBaseParasite"/>
        </authorList>
    </citation>
    <scope>IDENTIFICATION</scope>
</reference>
<evidence type="ECO:0000256" key="2">
    <source>
        <dbReference type="ARBA" id="ARBA00004286"/>
    </source>
</evidence>
<dbReference type="PANTHER" id="PTHR48225:SF7">
    <property type="entry name" value="MEIOSIS-SPECIFIC PROTEIN HOP1"/>
    <property type="match status" value="1"/>
</dbReference>
<dbReference type="PROSITE" id="PS50815">
    <property type="entry name" value="HORMA"/>
    <property type="match status" value="1"/>
</dbReference>
<keyword evidence="7" id="KW-1185">Reference proteome</keyword>
<feature type="domain" description="HORMA" evidence="6">
    <location>
        <begin position="10"/>
        <end position="217"/>
    </location>
</feature>
<dbReference type="InterPro" id="IPR051294">
    <property type="entry name" value="HORMA_MeioticProgression"/>
</dbReference>
<dbReference type="AlphaFoldDB" id="A0A0N5A7P2"/>
<keyword evidence="5" id="KW-0469">Meiosis</keyword>
<dbReference type="PANTHER" id="PTHR48225">
    <property type="entry name" value="HORMA DOMAIN-CONTAINING PROTEIN 1"/>
    <property type="match status" value="1"/>
</dbReference>
<sequence length="225" mass="25680">MTFPGAPEGRASLVHLKRLLLIGLSHYLYRRGVFNQNTYKRRYIEGGVYMVIKNSSHNGKLFLRYLSSIGDALSRRRLKKIIVCLYPMRDLKAKPVETFNFSIRYALPSSAKVIFNVNGEPINTVNYNNSNATRDQVVRLLKNIDQFTKQPLGAAAKCHPIIYLELFENDVHSEENEYSPSLFIAAKNGNTILSDTESDITCFGCANFQEHAFVLKCFSLLRFRT</sequence>
<dbReference type="InterPro" id="IPR003511">
    <property type="entry name" value="HORMA_dom"/>
</dbReference>
<evidence type="ECO:0000256" key="3">
    <source>
        <dbReference type="ARBA" id="ARBA00022454"/>
    </source>
</evidence>
<dbReference type="GO" id="GO:0051321">
    <property type="term" value="P:meiotic cell cycle"/>
    <property type="evidence" value="ECO:0007669"/>
    <property type="project" value="UniProtKB-KW"/>
</dbReference>
<dbReference type="InterPro" id="IPR036570">
    <property type="entry name" value="HORMA_dom_sf"/>
</dbReference>
<accession>A0A0N5A7P2</accession>
<evidence type="ECO:0000256" key="1">
    <source>
        <dbReference type="ARBA" id="ARBA00004123"/>
    </source>
</evidence>
<dbReference type="Gene3D" id="3.30.900.10">
    <property type="entry name" value="HORMA domain"/>
    <property type="match status" value="1"/>
</dbReference>